<comment type="subcellular location">
    <subcellularLocation>
        <location evidence="8">Nucleus</location>
        <location evidence="8">Nuclear pore complex</location>
    </subcellularLocation>
    <subcellularLocation>
        <location evidence="8">Nucleus membrane</location>
    </subcellularLocation>
</comment>
<proteinExistence type="inferred from homology"/>
<dbReference type="AlphaFoldDB" id="A0A0C3P0R5"/>
<dbReference type="InParanoid" id="A0A0C3P0R5"/>
<dbReference type="GO" id="GO:0003824">
    <property type="term" value="F:catalytic activity"/>
    <property type="evidence" value="ECO:0007669"/>
    <property type="project" value="InterPro"/>
</dbReference>
<evidence type="ECO:0000313" key="10">
    <source>
        <dbReference type="EMBL" id="KIO00934.1"/>
    </source>
</evidence>
<dbReference type="Gene3D" id="1.25.40.10">
    <property type="entry name" value="Tetratricopeptide repeat domain"/>
    <property type="match status" value="1"/>
</dbReference>
<dbReference type="Pfam" id="PF01035">
    <property type="entry name" value="DNA_binding_1"/>
    <property type="match status" value="1"/>
</dbReference>
<evidence type="ECO:0000256" key="8">
    <source>
        <dbReference type="RuleBase" id="RU365072"/>
    </source>
</evidence>
<dbReference type="Gene3D" id="1.10.3450.20">
    <property type="match status" value="1"/>
</dbReference>
<dbReference type="InterPro" id="IPR011990">
    <property type="entry name" value="TPR-like_helical_dom_sf"/>
</dbReference>
<keyword evidence="1 8" id="KW-0813">Transport</keyword>
<dbReference type="PANTHER" id="PTHR13003:SF2">
    <property type="entry name" value="NUCLEAR PORE COMPLEX PROTEIN NUP107"/>
    <property type="match status" value="1"/>
</dbReference>
<keyword evidence="3" id="KW-0509">mRNA transport</keyword>
<dbReference type="Gene3D" id="1.10.10.10">
    <property type="entry name" value="Winged helix-like DNA-binding domain superfamily/Winged helix DNA-binding domain"/>
    <property type="match status" value="1"/>
</dbReference>
<dbReference type="InterPro" id="IPR036388">
    <property type="entry name" value="WH-like_DNA-bd_sf"/>
</dbReference>
<dbReference type="InterPro" id="IPR014048">
    <property type="entry name" value="MethylDNA_cys_MeTrfase_DNA-bd"/>
</dbReference>
<evidence type="ECO:0000256" key="5">
    <source>
        <dbReference type="ARBA" id="ARBA00023010"/>
    </source>
</evidence>
<dbReference type="GO" id="GO:0006406">
    <property type="term" value="P:mRNA export from nucleus"/>
    <property type="evidence" value="ECO:0007669"/>
    <property type="project" value="TreeGrafter"/>
</dbReference>
<dbReference type="Pfam" id="PF04121">
    <property type="entry name" value="Nup84_Nup100"/>
    <property type="match status" value="1"/>
</dbReference>
<keyword evidence="5 8" id="KW-0811">Translocation</keyword>
<gene>
    <name evidence="10" type="ORF">M404DRAFT_29132</name>
</gene>
<dbReference type="HOGENOM" id="CLU_012944_0_0_1"/>
<comment type="function">
    <text evidence="8">Functions as a component of the nuclear pore complex (NPC).</text>
</comment>
<evidence type="ECO:0000259" key="9">
    <source>
        <dbReference type="Pfam" id="PF01035"/>
    </source>
</evidence>
<evidence type="ECO:0000256" key="2">
    <source>
        <dbReference type="ARBA" id="ARBA00022763"/>
    </source>
</evidence>
<evidence type="ECO:0000256" key="6">
    <source>
        <dbReference type="ARBA" id="ARBA00023132"/>
    </source>
</evidence>
<dbReference type="GO" id="GO:0000973">
    <property type="term" value="P:post-transcriptional tethering of RNA polymerase II gene DNA at nuclear periphery"/>
    <property type="evidence" value="ECO:0007669"/>
    <property type="project" value="TreeGrafter"/>
</dbReference>
<comment type="similarity">
    <text evidence="8">Belongs to the nucleoporin Nup84/Nup107 family.</text>
</comment>
<dbReference type="STRING" id="870435.A0A0C3P0R5"/>
<accession>A0A0C3P0R5</accession>
<dbReference type="PANTHER" id="PTHR13003">
    <property type="entry name" value="NUP107-RELATED"/>
    <property type="match status" value="1"/>
</dbReference>
<evidence type="ECO:0000313" key="11">
    <source>
        <dbReference type="Proteomes" id="UP000054217"/>
    </source>
</evidence>
<keyword evidence="7 8" id="KW-0539">Nucleus</keyword>
<name>A0A0C3P0R5_PISTI</name>
<dbReference type="GO" id="GO:0031965">
    <property type="term" value="C:nuclear membrane"/>
    <property type="evidence" value="ECO:0007669"/>
    <property type="project" value="UniProtKB-SubCell"/>
</dbReference>
<keyword evidence="2" id="KW-0227">DNA damage</keyword>
<reference evidence="10 11" key="1">
    <citation type="submission" date="2014-04" db="EMBL/GenBank/DDBJ databases">
        <authorList>
            <consortium name="DOE Joint Genome Institute"/>
            <person name="Kuo A."/>
            <person name="Kohler A."/>
            <person name="Costa M.D."/>
            <person name="Nagy L.G."/>
            <person name="Floudas D."/>
            <person name="Copeland A."/>
            <person name="Barry K.W."/>
            <person name="Cichocki N."/>
            <person name="Veneault-Fourrey C."/>
            <person name="LaButti K."/>
            <person name="Lindquist E.A."/>
            <person name="Lipzen A."/>
            <person name="Lundell T."/>
            <person name="Morin E."/>
            <person name="Murat C."/>
            <person name="Sun H."/>
            <person name="Tunlid A."/>
            <person name="Henrissat B."/>
            <person name="Grigoriev I.V."/>
            <person name="Hibbett D.S."/>
            <person name="Martin F."/>
            <person name="Nordberg H.P."/>
            <person name="Cantor M.N."/>
            <person name="Hua S.X."/>
        </authorList>
    </citation>
    <scope>NUCLEOTIDE SEQUENCE [LARGE SCALE GENOMIC DNA]</scope>
    <source>
        <strain evidence="10 11">Marx 270</strain>
    </source>
</reference>
<evidence type="ECO:0000256" key="3">
    <source>
        <dbReference type="ARBA" id="ARBA00022816"/>
    </source>
</evidence>
<dbReference type="SUPFAM" id="SSF48452">
    <property type="entry name" value="TPR-like"/>
    <property type="match status" value="1"/>
</dbReference>
<keyword evidence="4" id="KW-0653">Protein transport</keyword>
<dbReference type="GO" id="GO:0006281">
    <property type="term" value="P:DNA repair"/>
    <property type="evidence" value="ECO:0007669"/>
    <property type="project" value="InterPro"/>
</dbReference>
<evidence type="ECO:0000256" key="4">
    <source>
        <dbReference type="ARBA" id="ARBA00022927"/>
    </source>
</evidence>
<dbReference type="InterPro" id="IPR007252">
    <property type="entry name" value="Nup84/Nup107"/>
</dbReference>
<dbReference type="Gene3D" id="1.20.190.50">
    <property type="match status" value="1"/>
</dbReference>
<protein>
    <recommendedName>
        <fullName evidence="8">Nuclear pore complex protein</fullName>
    </recommendedName>
</protein>
<comment type="subunit">
    <text evidence="8">Part of the nuclear pore complex (NPC).</text>
</comment>
<dbReference type="EMBL" id="KN831992">
    <property type="protein sequence ID" value="KIO00934.1"/>
    <property type="molecule type" value="Genomic_DNA"/>
</dbReference>
<keyword evidence="11" id="KW-1185">Reference proteome</keyword>
<keyword evidence="8" id="KW-0472">Membrane</keyword>
<sequence>MDDAAQFNACVYNLIQLIPPQKVTSCRHIAKLAGAPRQARRVNQLVKLLGQTSSSAPWHRVISTSGIVADHSGLGALQKRALEGEGVSVCTGILGESCIEFTRWGWFPDHAVIPSEVDHLLNLTTTFAGLKDDLTALLDPSTGLAPRLRHLCRDKIDELERTASADVSQAELDALRMEANTWGLLQALMPARKMEPASHAIMHASPLLPELVVVREWLHETASTVQHPEVTTGYWKFTKYNVMQGLRTGAGAREDLVREMDPDALMNHGPAVGIRKSLAQAIYSFIRAGRLDDAVELCPRAHQPWRAASIRGSLLFQWRAIANERCDDGLDDEDDAEGWQGNQRRRLWKSTCIRAALNPNLSDPERVVYAALTPTPQTFTVLRSACRTWEDHLWVQISILCEEKQSSEMLQLKGCFWEGALAALEEMPAPLNGADEEEEEEWQKEVTSALETLGGVVVEDGPPADNAFHVSQLAIILNRIQPLLDTFAAGLRDGIYDPDSSEYPTMTRFFAHLCLFLQMIEIYTPPLATQVVLEAYLQVLEAAGQRELIAMYAGALGDNAVERYAMFLTSLDLSADIKERRLALTRAREHGLDVNIVAIVTAERTIEKAFEHLPPLRGPLPSIIALRLEPSNVEMLLLRLIEWTSFMEATYDTALEQATVILRYFLGTSPFISPNLRHTRPNHHSHGTGRVNLARKLLDMLPPEIAAISEPEDRATEYLHYRQLFNIWELLDRVTECRSLEVSLMNKDTRAEWLRDYKEPIEQCYEAIVKLLTEDWMLPEQTADGGVDRRHLEVLRVRQIYVPELILRLHVMLYSSREHIPRNLCIALELANIVAYSRYKLHDDFLQPDGRRLGEYLGVVRQAVIAGKKSGGSDSLRAAELYTQAIQVSRNLSLYFTVTELRARYLNMSPPQFELVVEDCDAALRHDPNYVKALNKRATALEALSPYVEALRREYDAWNIAFVRLAFV</sequence>
<dbReference type="FunCoup" id="A0A0C3P0R5">
    <property type="interactions" value="626"/>
</dbReference>
<keyword evidence="6 8" id="KW-0906">Nuclear pore complex</keyword>
<dbReference type="GO" id="GO:0006606">
    <property type="term" value="P:protein import into nucleus"/>
    <property type="evidence" value="ECO:0007669"/>
    <property type="project" value="TreeGrafter"/>
</dbReference>
<feature type="domain" description="Methylated-DNA-[protein]-cysteine S-methyltransferase DNA binding" evidence="9">
    <location>
        <begin position="7"/>
        <end position="87"/>
    </location>
</feature>
<evidence type="ECO:0000256" key="1">
    <source>
        <dbReference type="ARBA" id="ARBA00022448"/>
    </source>
</evidence>
<reference evidence="11" key="2">
    <citation type="submission" date="2015-01" db="EMBL/GenBank/DDBJ databases">
        <title>Evolutionary Origins and Diversification of the Mycorrhizal Mutualists.</title>
        <authorList>
            <consortium name="DOE Joint Genome Institute"/>
            <consortium name="Mycorrhizal Genomics Consortium"/>
            <person name="Kohler A."/>
            <person name="Kuo A."/>
            <person name="Nagy L.G."/>
            <person name="Floudas D."/>
            <person name="Copeland A."/>
            <person name="Barry K.W."/>
            <person name="Cichocki N."/>
            <person name="Veneault-Fourrey C."/>
            <person name="LaButti K."/>
            <person name="Lindquist E.A."/>
            <person name="Lipzen A."/>
            <person name="Lundell T."/>
            <person name="Morin E."/>
            <person name="Murat C."/>
            <person name="Riley R."/>
            <person name="Ohm R."/>
            <person name="Sun H."/>
            <person name="Tunlid A."/>
            <person name="Henrissat B."/>
            <person name="Grigoriev I.V."/>
            <person name="Hibbett D.S."/>
            <person name="Martin F."/>
        </authorList>
    </citation>
    <scope>NUCLEOTIDE SEQUENCE [LARGE SCALE GENOMIC DNA]</scope>
    <source>
        <strain evidence="11">Marx 270</strain>
    </source>
</reference>
<dbReference type="Proteomes" id="UP000054217">
    <property type="component" value="Unassembled WGS sequence"/>
</dbReference>
<dbReference type="OrthoDB" id="3098at2759"/>
<evidence type="ECO:0000256" key="7">
    <source>
        <dbReference type="ARBA" id="ARBA00023242"/>
    </source>
</evidence>
<dbReference type="CDD" id="cd06445">
    <property type="entry name" value="ATase"/>
    <property type="match status" value="1"/>
</dbReference>
<dbReference type="InterPro" id="IPR036217">
    <property type="entry name" value="MethylDNA_cys_MeTrfase_DNAb"/>
</dbReference>
<dbReference type="GO" id="GO:0031080">
    <property type="term" value="C:nuclear pore outer ring"/>
    <property type="evidence" value="ECO:0007669"/>
    <property type="project" value="TreeGrafter"/>
</dbReference>
<dbReference type="GO" id="GO:0017056">
    <property type="term" value="F:structural constituent of nuclear pore"/>
    <property type="evidence" value="ECO:0007669"/>
    <property type="project" value="UniProtKB-UniRule"/>
</dbReference>
<organism evidence="10 11">
    <name type="scientific">Pisolithus tinctorius Marx 270</name>
    <dbReference type="NCBI Taxonomy" id="870435"/>
    <lineage>
        <taxon>Eukaryota</taxon>
        <taxon>Fungi</taxon>
        <taxon>Dikarya</taxon>
        <taxon>Basidiomycota</taxon>
        <taxon>Agaricomycotina</taxon>
        <taxon>Agaricomycetes</taxon>
        <taxon>Agaricomycetidae</taxon>
        <taxon>Boletales</taxon>
        <taxon>Sclerodermatineae</taxon>
        <taxon>Pisolithaceae</taxon>
        <taxon>Pisolithus</taxon>
    </lineage>
</organism>
<dbReference type="SUPFAM" id="SSF46767">
    <property type="entry name" value="Methylated DNA-protein cysteine methyltransferase, C-terminal domain"/>
    <property type="match status" value="1"/>
</dbReference>